<evidence type="ECO:0000313" key="2">
    <source>
        <dbReference type="Proteomes" id="UP001168528"/>
    </source>
</evidence>
<dbReference type="Pfam" id="PF05147">
    <property type="entry name" value="LANC_like"/>
    <property type="match status" value="1"/>
</dbReference>
<dbReference type="RefSeq" id="WP_302039583.1">
    <property type="nucleotide sequence ID" value="NZ_JAUKPO010000014.1"/>
</dbReference>
<dbReference type="EMBL" id="JAUKPO010000014">
    <property type="protein sequence ID" value="MDO1448781.1"/>
    <property type="molecule type" value="Genomic_DNA"/>
</dbReference>
<sequence length="412" mass="46457">METLQLATPQTQSDIQADAQTILHRIYKHIMAQPVGQDFSLLGGEMGFALFERYYQHHFNLPEESRTWERIEASLEAIAEGDQLHTFAGGVAGMAWSFLHLTNAGLLSGLESDAQRIVEDLDEPLFNASMKCLQEAEFDYLHGGLSAMLYFLERTPSPRIHQYITAMVLQLENISILSLHGGITWLFKKHGLYKPGDTPEYNLSLSHGVASIVAVLALAYEKGYERDRCHKLIRLALRWMWNVRNKQDTSLFPYIVTDVLQDQHSRLAWCYGDLGVASAFYLAGEKLDYKPWKDTALHTIYKSTLRREFADTHVRDAGVCHGSAGIAYIYHKFSKVSTNPIISSAARCWLTNTLQRSLPETEEAVYVQLTPTKEGFVPYQSNGLLEGETSIGMVLLSMLGTPTGWDRFLLLS</sequence>
<comment type="caution">
    <text evidence="1">The sequence shown here is derived from an EMBL/GenBank/DDBJ whole genome shotgun (WGS) entry which is preliminary data.</text>
</comment>
<accession>A0ABT8RAS4</accession>
<dbReference type="InterPro" id="IPR007822">
    <property type="entry name" value="LANC-like"/>
</dbReference>
<dbReference type="PRINTS" id="PR01955">
    <property type="entry name" value="LANCFRANKIA"/>
</dbReference>
<organism evidence="1 2">
    <name type="scientific">Rhodocytophaga aerolata</name>
    <dbReference type="NCBI Taxonomy" id="455078"/>
    <lineage>
        <taxon>Bacteria</taxon>
        <taxon>Pseudomonadati</taxon>
        <taxon>Bacteroidota</taxon>
        <taxon>Cytophagia</taxon>
        <taxon>Cytophagales</taxon>
        <taxon>Rhodocytophagaceae</taxon>
        <taxon>Rhodocytophaga</taxon>
    </lineage>
</organism>
<dbReference type="SUPFAM" id="SSF158745">
    <property type="entry name" value="LanC-like"/>
    <property type="match status" value="1"/>
</dbReference>
<dbReference type="PRINTS" id="PR01950">
    <property type="entry name" value="LANCSUPER"/>
</dbReference>
<gene>
    <name evidence="1" type="ORF">Q0590_21065</name>
</gene>
<keyword evidence="2" id="KW-1185">Reference proteome</keyword>
<dbReference type="InterPro" id="IPR033889">
    <property type="entry name" value="LanC"/>
</dbReference>
<name>A0ABT8RAS4_9BACT</name>
<protein>
    <submittedName>
        <fullName evidence="1">Lanthionine synthetase C family protein</fullName>
    </submittedName>
</protein>
<dbReference type="CDD" id="cd04793">
    <property type="entry name" value="LanC"/>
    <property type="match status" value="1"/>
</dbReference>
<proteinExistence type="predicted"/>
<dbReference type="Proteomes" id="UP001168528">
    <property type="component" value="Unassembled WGS sequence"/>
</dbReference>
<dbReference type="Gene3D" id="1.50.10.20">
    <property type="match status" value="1"/>
</dbReference>
<evidence type="ECO:0000313" key="1">
    <source>
        <dbReference type="EMBL" id="MDO1448781.1"/>
    </source>
</evidence>
<reference evidence="1" key="1">
    <citation type="submission" date="2023-07" db="EMBL/GenBank/DDBJ databases">
        <title>The genome sequence of Rhodocytophaga aerolata KACC 12507.</title>
        <authorList>
            <person name="Zhang X."/>
        </authorList>
    </citation>
    <scope>NUCLEOTIDE SEQUENCE</scope>
    <source>
        <strain evidence="1">KACC 12507</strain>
    </source>
</reference>
<dbReference type="SMART" id="SM01260">
    <property type="entry name" value="LANC_like"/>
    <property type="match status" value="1"/>
</dbReference>